<protein>
    <submittedName>
        <fullName evidence="2">Uncharacterized protein</fullName>
    </submittedName>
</protein>
<feature type="compositionally biased region" description="Gly residues" evidence="1">
    <location>
        <begin position="127"/>
        <end position="136"/>
    </location>
</feature>
<feature type="region of interest" description="Disordered" evidence="1">
    <location>
        <begin position="1"/>
        <end position="214"/>
    </location>
</feature>
<sequence>ARAPRSHLSHRGGARVRPPGRGPADHRAARGRGAGGEVLPRLRRAIARPAAAGAGCGRTHPVRRGLPDDAGPARARGGARRRWRRVHHDERRRPGRRAAGAAAPGADHPLPAARRRPGRGPGRRPEGGGPGAGARGGPHPAHRRRGTGPAGLRPARPARPRLPVPGRIDRRGRTDPGALAQRPASAAGLGPGRPTHRARDGDLRRPPRRTAPDL</sequence>
<feature type="non-terminal residue" evidence="2">
    <location>
        <position position="1"/>
    </location>
</feature>
<dbReference type="AlphaFoldDB" id="A0A6J4IBD5"/>
<name>A0A6J4IBD5_9ACTN</name>
<organism evidence="2">
    <name type="scientific">uncultured Blastococcus sp</name>
    <dbReference type="NCBI Taxonomy" id="217144"/>
    <lineage>
        <taxon>Bacteria</taxon>
        <taxon>Bacillati</taxon>
        <taxon>Actinomycetota</taxon>
        <taxon>Actinomycetes</taxon>
        <taxon>Geodermatophilales</taxon>
        <taxon>Geodermatophilaceae</taxon>
        <taxon>Blastococcus</taxon>
        <taxon>environmental samples</taxon>
    </lineage>
</organism>
<feature type="compositionally biased region" description="Basic residues" evidence="1">
    <location>
        <begin position="113"/>
        <end position="122"/>
    </location>
</feature>
<feature type="compositionally biased region" description="Basic and acidic residues" evidence="1">
    <location>
        <begin position="197"/>
        <end position="214"/>
    </location>
</feature>
<accession>A0A6J4IBD5</accession>
<feature type="non-terminal residue" evidence="2">
    <location>
        <position position="214"/>
    </location>
</feature>
<gene>
    <name evidence="2" type="ORF">AVDCRST_MAG52-1970</name>
</gene>
<dbReference type="EMBL" id="CADCTN010000136">
    <property type="protein sequence ID" value="CAA9247422.1"/>
    <property type="molecule type" value="Genomic_DNA"/>
</dbReference>
<feature type="compositionally biased region" description="Low complexity" evidence="1">
    <location>
        <begin position="97"/>
        <end position="112"/>
    </location>
</feature>
<reference evidence="2" key="1">
    <citation type="submission" date="2020-02" db="EMBL/GenBank/DDBJ databases">
        <authorList>
            <person name="Meier V. D."/>
        </authorList>
    </citation>
    <scope>NUCLEOTIDE SEQUENCE</scope>
    <source>
        <strain evidence="2">AVDCRST_MAG52</strain>
    </source>
</reference>
<feature type="compositionally biased region" description="Basic residues" evidence="1">
    <location>
        <begin position="1"/>
        <end position="14"/>
    </location>
</feature>
<proteinExistence type="predicted"/>
<evidence type="ECO:0000313" key="2">
    <source>
        <dbReference type="EMBL" id="CAA9247422.1"/>
    </source>
</evidence>
<feature type="compositionally biased region" description="Basic residues" evidence="1">
    <location>
        <begin position="77"/>
        <end position="86"/>
    </location>
</feature>
<evidence type="ECO:0000256" key="1">
    <source>
        <dbReference type="SAM" id="MobiDB-lite"/>
    </source>
</evidence>